<dbReference type="SMART" id="SM00175">
    <property type="entry name" value="RAB"/>
    <property type="match status" value="1"/>
</dbReference>
<dbReference type="STRING" id="131310.A0A0N4Z2N2"/>
<sequence>MTTNSPSRRDSPASKSTFKFLSIRQDKPKAQLNRSKICILGDPGVGKSSLILRYNGQGFSTKITNNLGVPFIKSNLNIFNEKCELLILDPLICKSREEAIINYINYIPNIVLMFDLTNRESFENLNKWYQLVQKSNTTPAKIFVIGSKKDNVINRSVTEEEAIEWARSHSADYFEVSSFTGSGVTKSINTIAHTIFVNEVESIKSASITASLKSNSSEGSEVSDELISETSKNVTNNKKKKRSLICCFIC</sequence>
<dbReference type="GO" id="GO:0003924">
    <property type="term" value="F:GTPase activity"/>
    <property type="evidence" value="ECO:0007669"/>
    <property type="project" value="InterPro"/>
</dbReference>
<keyword evidence="2" id="KW-0547">Nucleotide-binding</keyword>
<protein>
    <submittedName>
        <fullName evidence="4">P-loop containing nucleoside triphosphate hydrolase protein</fullName>
    </submittedName>
</protein>
<dbReference type="PROSITE" id="PS51419">
    <property type="entry name" value="RAB"/>
    <property type="match status" value="1"/>
</dbReference>
<name>A0A0N4Z2N2_PARTI</name>
<comment type="similarity">
    <text evidence="1">Belongs to the small GTPase superfamily. Rab family.</text>
</comment>
<dbReference type="Proteomes" id="UP000038045">
    <property type="component" value="Unplaced"/>
</dbReference>
<evidence type="ECO:0000313" key="4">
    <source>
        <dbReference type="WBParaSite" id="PTRK_0000112600.1"/>
    </source>
</evidence>
<proteinExistence type="inferred from homology"/>
<dbReference type="PROSITE" id="PS51421">
    <property type="entry name" value="RAS"/>
    <property type="match status" value="1"/>
</dbReference>
<evidence type="ECO:0000256" key="2">
    <source>
        <dbReference type="ARBA" id="ARBA00022741"/>
    </source>
</evidence>
<dbReference type="WBParaSite" id="PTRK_0000112600.1">
    <property type="protein sequence ID" value="PTRK_0000112600.1"/>
    <property type="gene ID" value="PTRK_0000112600"/>
</dbReference>
<dbReference type="PANTHER" id="PTHR47978">
    <property type="match status" value="1"/>
</dbReference>
<accession>A0A0N4Z2N2</accession>
<dbReference type="AlphaFoldDB" id="A0A0N4Z2N2"/>
<evidence type="ECO:0000256" key="1">
    <source>
        <dbReference type="ARBA" id="ARBA00006270"/>
    </source>
</evidence>
<dbReference type="InterPro" id="IPR027417">
    <property type="entry name" value="P-loop_NTPase"/>
</dbReference>
<organism evidence="3 4">
    <name type="scientific">Parastrongyloides trichosuri</name>
    <name type="common">Possum-specific nematode worm</name>
    <dbReference type="NCBI Taxonomy" id="131310"/>
    <lineage>
        <taxon>Eukaryota</taxon>
        <taxon>Metazoa</taxon>
        <taxon>Ecdysozoa</taxon>
        <taxon>Nematoda</taxon>
        <taxon>Chromadorea</taxon>
        <taxon>Rhabditida</taxon>
        <taxon>Tylenchina</taxon>
        <taxon>Panagrolaimomorpha</taxon>
        <taxon>Strongyloidoidea</taxon>
        <taxon>Strongyloididae</taxon>
        <taxon>Parastrongyloides</taxon>
    </lineage>
</organism>
<dbReference type="InterPro" id="IPR001806">
    <property type="entry name" value="Small_GTPase"/>
</dbReference>
<dbReference type="SUPFAM" id="SSF52540">
    <property type="entry name" value="P-loop containing nucleoside triphosphate hydrolases"/>
    <property type="match status" value="1"/>
</dbReference>
<reference evidence="4" key="1">
    <citation type="submission" date="2017-02" db="UniProtKB">
        <authorList>
            <consortium name="WormBaseParasite"/>
        </authorList>
    </citation>
    <scope>IDENTIFICATION</scope>
</reference>
<dbReference type="SMART" id="SM00173">
    <property type="entry name" value="RAS"/>
    <property type="match status" value="1"/>
</dbReference>
<dbReference type="PRINTS" id="PR00449">
    <property type="entry name" value="RASTRNSFRMNG"/>
</dbReference>
<keyword evidence="3" id="KW-1185">Reference proteome</keyword>
<dbReference type="Pfam" id="PF00071">
    <property type="entry name" value="Ras"/>
    <property type="match status" value="1"/>
</dbReference>
<evidence type="ECO:0000313" key="3">
    <source>
        <dbReference type="Proteomes" id="UP000038045"/>
    </source>
</evidence>
<dbReference type="GO" id="GO:0005525">
    <property type="term" value="F:GTP binding"/>
    <property type="evidence" value="ECO:0007669"/>
    <property type="project" value="InterPro"/>
</dbReference>
<dbReference type="CDD" id="cd00154">
    <property type="entry name" value="Rab"/>
    <property type="match status" value="1"/>
</dbReference>
<dbReference type="Gene3D" id="3.40.50.300">
    <property type="entry name" value="P-loop containing nucleotide triphosphate hydrolases"/>
    <property type="match status" value="1"/>
</dbReference>